<dbReference type="EMBL" id="APBQ01000206">
    <property type="protein sequence ID" value="ENY74168.1"/>
    <property type="molecule type" value="Genomic_DNA"/>
</dbReference>
<comment type="caution">
    <text evidence="1">The sequence shown here is derived from an EMBL/GenBank/DDBJ whole genome shotgun (WGS) entry which is preliminary data.</text>
</comment>
<evidence type="ECO:0000313" key="1">
    <source>
        <dbReference type="EMBL" id="ENY74168.1"/>
    </source>
</evidence>
<organism evidence="1 2">
    <name type="scientific">Pseudomonas putida TRO1</name>
    <dbReference type="NCBI Taxonomy" id="1227924"/>
    <lineage>
        <taxon>Bacteria</taxon>
        <taxon>Pseudomonadati</taxon>
        <taxon>Pseudomonadota</taxon>
        <taxon>Gammaproteobacteria</taxon>
        <taxon>Pseudomonadales</taxon>
        <taxon>Pseudomonadaceae</taxon>
        <taxon>Pseudomonas</taxon>
    </lineage>
</organism>
<name>A0AAD2W4E8_PSEPU</name>
<dbReference type="AlphaFoldDB" id="A0AAD2W4E8"/>
<evidence type="ECO:0000313" key="2">
    <source>
        <dbReference type="Proteomes" id="UP000013237"/>
    </source>
</evidence>
<protein>
    <submittedName>
        <fullName evidence="1">Uncharacterized protein</fullName>
    </submittedName>
</protein>
<accession>A0AAD2W4E8</accession>
<sequence>MPYIESICRDRFAMLISRELEQFGIRELTEDDMPKSKRVGHAFACADLQLPCARSRLSKPMPKLELWM</sequence>
<gene>
    <name evidence="1" type="ORF">C206_28516</name>
</gene>
<dbReference type="Proteomes" id="UP000013237">
    <property type="component" value="Unassembled WGS sequence"/>
</dbReference>
<reference evidence="1 2" key="1">
    <citation type="submission" date="2013-02" db="EMBL/GenBank/DDBJ databases">
        <title>Insights into the proteome of triclosan-resistant Pseudomonas putida TRO1, isolated from activated sludge.</title>
        <authorList>
            <person name="Lolas I.B."/>
            <person name="Almeida B."/>
            <person name="Starnawski P.M."/>
            <person name="Soenderkaer M."/>
            <person name="Nielsen K.L."/>
            <person name="Nielsen J.L."/>
        </authorList>
    </citation>
    <scope>NUCLEOTIDE SEQUENCE [LARGE SCALE GENOMIC DNA]</scope>
    <source>
        <strain evidence="1 2">TRO1</strain>
    </source>
</reference>
<proteinExistence type="predicted"/>